<keyword evidence="7 10" id="KW-0067">ATP-binding</keyword>
<dbReference type="SUPFAM" id="SSF47384">
    <property type="entry name" value="Homodimeric domain of signal transducing histidine kinase"/>
    <property type="match status" value="1"/>
</dbReference>
<dbReference type="InterPro" id="IPR005467">
    <property type="entry name" value="His_kinase_dom"/>
</dbReference>
<dbReference type="RefSeq" id="WP_264136964.1">
    <property type="nucleotide sequence ID" value="NZ_JAOYOD010000001.1"/>
</dbReference>
<comment type="caution">
    <text evidence="10">The sequence shown here is derived from an EMBL/GenBank/DDBJ whole genome shotgun (WGS) entry which is preliminary data.</text>
</comment>
<dbReference type="CDD" id="cd00130">
    <property type="entry name" value="PAS"/>
    <property type="match status" value="1"/>
</dbReference>
<evidence type="ECO:0000256" key="1">
    <source>
        <dbReference type="ARBA" id="ARBA00000085"/>
    </source>
</evidence>
<keyword evidence="3" id="KW-0597">Phosphoprotein</keyword>
<dbReference type="Proteomes" id="UP001300692">
    <property type="component" value="Unassembled WGS sequence"/>
</dbReference>
<dbReference type="InterPro" id="IPR036097">
    <property type="entry name" value="HisK_dim/P_sf"/>
</dbReference>
<gene>
    <name evidence="10" type="ORF">N7U62_05860</name>
</gene>
<dbReference type="Pfam" id="PF02518">
    <property type="entry name" value="HATPase_c"/>
    <property type="match status" value="1"/>
</dbReference>
<dbReference type="PROSITE" id="PS50109">
    <property type="entry name" value="HIS_KIN"/>
    <property type="match status" value="1"/>
</dbReference>
<dbReference type="GO" id="GO:0005524">
    <property type="term" value="F:ATP binding"/>
    <property type="evidence" value="ECO:0007669"/>
    <property type="project" value="UniProtKB-KW"/>
</dbReference>
<dbReference type="Gene3D" id="3.30.450.20">
    <property type="entry name" value="PAS domain"/>
    <property type="match status" value="1"/>
</dbReference>
<evidence type="ECO:0000256" key="5">
    <source>
        <dbReference type="ARBA" id="ARBA00022741"/>
    </source>
</evidence>
<sequence length="376" mass="42044">MRVKSDLYSVLSEFNEIGDVKEVLNETPSCLKLINRQGELIMMNPKGLSLIESDSLESVVGASVYDLVEPSHRQKFIEFNEKVCAGEKGSLIFEIVGLKGARRWMETYASPFTLSNGETCHIAITNDVTEKIEAQKQSELREKALAESMRLSALGQFVGGVGHEINNPLTIISTQTSFLKMYLNKNGKIEPDMLLQVLDQIESTTMRMSEIVGNLKFFSREPKEEDKGINELKSLAENTINLSRKKLNIKGIKIIENYESCQLYCNPIQISQVIINLINNASDAIETKKDKWIEISIFAEDDQKVVISVKDSGDGIADDLKDQIMNPFFTTKKIGEGTGLGLSISQSIVIEHGGRLYYNEQSTNCEFIVELPLSNN</sequence>
<reference evidence="10 11" key="1">
    <citation type="submission" date="2022-10" db="EMBL/GenBank/DDBJ databases">
        <title>Comparative genomics and taxonomic characterization of three novel marine species of genus Reichenbachiella exhibiting antioxidant and polysaccharide degradation activities.</title>
        <authorList>
            <person name="Muhammad N."/>
            <person name="Lee Y.-J."/>
            <person name="Ko J."/>
            <person name="Kim S.-G."/>
        </authorList>
    </citation>
    <scope>NUCLEOTIDE SEQUENCE [LARGE SCALE GENOMIC DNA]</scope>
    <source>
        <strain evidence="10 11">ABR2-5</strain>
    </source>
</reference>
<accession>A0ABT3CRN7</accession>
<dbReference type="PANTHER" id="PTHR43065">
    <property type="entry name" value="SENSOR HISTIDINE KINASE"/>
    <property type="match status" value="1"/>
</dbReference>
<dbReference type="PANTHER" id="PTHR43065:SF10">
    <property type="entry name" value="PEROXIDE STRESS-ACTIVATED HISTIDINE KINASE MAK3"/>
    <property type="match status" value="1"/>
</dbReference>
<evidence type="ECO:0000313" key="11">
    <source>
        <dbReference type="Proteomes" id="UP001300692"/>
    </source>
</evidence>
<dbReference type="Pfam" id="PF00512">
    <property type="entry name" value="HisKA"/>
    <property type="match status" value="1"/>
</dbReference>
<evidence type="ECO:0000256" key="7">
    <source>
        <dbReference type="ARBA" id="ARBA00022840"/>
    </source>
</evidence>
<keyword evidence="6" id="KW-0418">Kinase</keyword>
<dbReference type="SUPFAM" id="SSF55874">
    <property type="entry name" value="ATPase domain of HSP90 chaperone/DNA topoisomerase II/histidine kinase"/>
    <property type="match status" value="1"/>
</dbReference>
<dbReference type="InterPro" id="IPR035965">
    <property type="entry name" value="PAS-like_dom_sf"/>
</dbReference>
<evidence type="ECO:0000259" key="9">
    <source>
        <dbReference type="PROSITE" id="PS50109"/>
    </source>
</evidence>
<dbReference type="CDD" id="cd00082">
    <property type="entry name" value="HisKA"/>
    <property type="match status" value="1"/>
</dbReference>
<dbReference type="InterPro" id="IPR004358">
    <property type="entry name" value="Sig_transdc_His_kin-like_C"/>
</dbReference>
<keyword evidence="11" id="KW-1185">Reference proteome</keyword>
<keyword evidence="8" id="KW-0902">Two-component regulatory system</keyword>
<evidence type="ECO:0000256" key="8">
    <source>
        <dbReference type="ARBA" id="ARBA00023012"/>
    </source>
</evidence>
<feature type="domain" description="Histidine kinase" evidence="9">
    <location>
        <begin position="160"/>
        <end position="375"/>
    </location>
</feature>
<evidence type="ECO:0000256" key="2">
    <source>
        <dbReference type="ARBA" id="ARBA00012438"/>
    </source>
</evidence>
<dbReference type="InterPro" id="IPR013656">
    <property type="entry name" value="PAS_4"/>
</dbReference>
<dbReference type="SMART" id="SM00388">
    <property type="entry name" value="HisKA"/>
    <property type="match status" value="1"/>
</dbReference>
<dbReference type="InterPro" id="IPR003661">
    <property type="entry name" value="HisK_dim/P_dom"/>
</dbReference>
<dbReference type="Pfam" id="PF08448">
    <property type="entry name" value="PAS_4"/>
    <property type="match status" value="1"/>
</dbReference>
<dbReference type="SUPFAM" id="SSF55785">
    <property type="entry name" value="PYP-like sensor domain (PAS domain)"/>
    <property type="match status" value="1"/>
</dbReference>
<dbReference type="Gene3D" id="1.10.287.130">
    <property type="match status" value="1"/>
</dbReference>
<evidence type="ECO:0000256" key="3">
    <source>
        <dbReference type="ARBA" id="ARBA00022553"/>
    </source>
</evidence>
<comment type="catalytic activity">
    <reaction evidence="1">
        <text>ATP + protein L-histidine = ADP + protein N-phospho-L-histidine.</text>
        <dbReference type="EC" id="2.7.13.3"/>
    </reaction>
</comment>
<keyword evidence="4" id="KW-0808">Transferase</keyword>
<protein>
    <recommendedName>
        <fullName evidence="2">histidine kinase</fullName>
        <ecNumber evidence="2">2.7.13.3</ecNumber>
    </recommendedName>
</protein>
<dbReference type="EC" id="2.7.13.3" evidence="2"/>
<name>A0ABT3CRN7_9BACT</name>
<dbReference type="NCBIfam" id="TIGR00229">
    <property type="entry name" value="sensory_box"/>
    <property type="match status" value="1"/>
</dbReference>
<dbReference type="InterPro" id="IPR036890">
    <property type="entry name" value="HATPase_C_sf"/>
</dbReference>
<evidence type="ECO:0000256" key="6">
    <source>
        <dbReference type="ARBA" id="ARBA00022777"/>
    </source>
</evidence>
<dbReference type="InterPro" id="IPR003594">
    <property type="entry name" value="HATPase_dom"/>
</dbReference>
<dbReference type="EMBL" id="JAOYOD010000001">
    <property type="protein sequence ID" value="MCV9386179.1"/>
    <property type="molecule type" value="Genomic_DNA"/>
</dbReference>
<dbReference type="Gene3D" id="3.30.565.10">
    <property type="entry name" value="Histidine kinase-like ATPase, C-terminal domain"/>
    <property type="match status" value="1"/>
</dbReference>
<evidence type="ECO:0000313" key="10">
    <source>
        <dbReference type="EMBL" id="MCV9386179.1"/>
    </source>
</evidence>
<dbReference type="SMART" id="SM00387">
    <property type="entry name" value="HATPase_c"/>
    <property type="match status" value="1"/>
</dbReference>
<keyword evidence="5" id="KW-0547">Nucleotide-binding</keyword>
<evidence type="ECO:0000256" key="4">
    <source>
        <dbReference type="ARBA" id="ARBA00022679"/>
    </source>
</evidence>
<dbReference type="InterPro" id="IPR000014">
    <property type="entry name" value="PAS"/>
</dbReference>
<dbReference type="PRINTS" id="PR00344">
    <property type="entry name" value="BCTRLSENSOR"/>
</dbReference>
<organism evidence="10 11">
    <name type="scientific">Reichenbachiella ulvae</name>
    <dbReference type="NCBI Taxonomy" id="2980104"/>
    <lineage>
        <taxon>Bacteria</taxon>
        <taxon>Pseudomonadati</taxon>
        <taxon>Bacteroidota</taxon>
        <taxon>Cytophagia</taxon>
        <taxon>Cytophagales</taxon>
        <taxon>Reichenbachiellaceae</taxon>
        <taxon>Reichenbachiella</taxon>
    </lineage>
</organism>
<proteinExistence type="predicted"/>